<dbReference type="PANTHER" id="PTHR42972:SF9">
    <property type="entry name" value="PEPTIDASE S9 PROLYL OLIGOPEPTIDASE CATALYTIC DOMAIN-CONTAINING PROTEIN"/>
    <property type="match status" value="1"/>
</dbReference>
<dbReference type="OrthoDB" id="449091at2759"/>
<sequence>MSAAQHPIFNEQKMTSDIVLKERVDTELTPKMWEFLGPFPTGTREQDFGADPLEAYGGFANITFSETHTFPSELADNGTVGWSRINTNSDGSVGPIYFNNIRVPLGWAMNQFQMWARGYFELSPKVNDDSKTIPILIQCQPIGDFYVDDRRLFGDWYGYEKSWHVLHLRPGRHVVNVRAVYEIRAFGGGIPPALKFKCLMRRLRTDEMGVMMLDRTIVVPDLVGGRLAGKYINIALLNTHEKQWITVSKVYVVSSNVKITASIVEHRNNNVSNPGVRLAPSQQRNIRIQMKIDSPVFRGMTIFFKLQFVVSTKTEGHNTYWMITTDQITIRNKDFGEIYKFTFKDFDGTVQYGEKLWKAQDLSKSCRPKKCPILVALHGAGAEAEDNFWISAYKKQKNAWVLLPTGRTPWGYDWHGPSLRNIHAAIKTLATRLPGVPKHEKRTIIPDPKKLFVSGHSNGGQGAWFFISHFPDLVVAGTPVAGFSKIQNYVPYHWNGEAHVDPILRGILESSISEFNNDLYSSNLVGIPILARTGADDDNVPPVHSRMLIRLINEHSGNPHAANLSEVPDQGHWFEDAMNDDAMQRFLDEHLNISHDKEEKLPPSKKFTVSLLNPASFGSKGGIQIEQLVIPFRLGKLNVQMDVRENGQIKWNIKTSNIRRFRFVPSDKFMLVIKNVERIMIDGIEFDSNHFTSDGYFVKSKNHTWKFDSNTKWLHKERHPLTYGPAHQILESSQPLIIVIGTKHKSQNNGSRFLEIAQEIAHSWYLYGRGDSEIFYDEEILIEGNKIGGRMRGNLVLLGGPLENHITHLLLKERNSEVIFDKDGSFSLKHAKFSDPGIGILFLHPFKRSQLALIIAGTDVKGLDQVSKLFPKRTGVPVPDWIITGPEVAWKGIGGILGAGFWNNKWRFDDSIGYLA</sequence>
<keyword evidence="3" id="KW-1185">Reference proteome</keyword>
<gene>
    <name evidence="2" type="ORF">AMORRO_LOCUS2691</name>
</gene>
<dbReference type="SUPFAM" id="SSF53474">
    <property type="entry name" value="alpha/beta-Hydrolases"/>
    <property type="match status" value="1"/>
</dbReference>
<dbReference type="Proteomes" id="UP000789342">
    <property type="component" value="Unassembled WGS sequence"/>
</dbReference>
<proteinExistence type="predicted"/>
<dbReference type="Pfam" id="PF00326">
    <property type="entry name" value="Peptidase_S9"/>
    <property type="match status" value="1"/>
</dbReference>
<reference evidence="2" key="1">
    <citation type="submission" date="2021-06" db="EMBL/GenBank/DDBJ databases">
        <authorList>
            <person name="Kallberg Y."/>
            <person name="Tangrot J."/>
            <person name="Rosling A."/>
        </authorList>
    </citation>
    <scope>NUCLEOTIDE SEQUENCE</scope>
    <source>
        <strain evidence="2">CL551</strain>
    </source>
</reference>
<evidence type="ECO:0000313" key="2">
    <source>
        <dbReference type="EMBL" id="CAG8489151.1"/>
    </source>
</evidence>
<dbReference type="Gene3D" id="3.40.50.1820">
    <property type="entry name" value="alpha/beta hydrolase"/>
    <property type="match status" value="1"/>
</dbReference>
<accession>A0A9N8WJB3</accession>
<dbReference type="InterPro" id="IPR029058">
    <property type="entry name" value="AB_hydrolase_fold"/>
</dbReference>
<evidence type="ECO:0000259" key="1">
    <source>
        <dbReference type="Pfam" id="PF00326"/>
    </source>
</evidence>
<dbReference type="GO" id="GO:0008236">
    <property type="term" value="F:serine-type peptidase activity"/>
    <property type="evidence" value="ECO:0007669"/>
    <property type="project" value="InterPro"/>
</dbReference>
<name>A0A9N8WJB3_9GLOM</name>
<dbReference type="PANTHER" id="PTHR42972">
    <property type="entry name" value="TOL-PAL SYSTEM PROTEIN TOLB"/>
    <property type="match status" value="1"/>
</dbReference>
<protein>
    <submittedName>
        <fullName evidence="2">15329_t:CDS:1</fullName>
    </submittedName>
</protein>
<organism evidence="2 3">
    <name type="scientific">Acaulospora morrowiae</name>
    <dbReference type="NCBI Taxonomy" id="94023"/>
    <lineage>
        <taxon>Eukaryota</taxon>
        <taxon>Fungi</taxon>
        <taxon>Fungi incertae sedis</taxon>
        <taxon>Mucoromycota</taxon>
        <taxon>Glomeromycotina</taxon>
        <taxon>Glomeromycetes</taxon>
        <taxon>Diversisporales</taxon>
        <taxon>Acaulosporaceae</taxon>
        <taxon>Acaulospora</taxon>
    </lineage>
</organism>
<dbReference type="GO" id="GO:0006508">
    <property type="term" value="P:proteolysis"/>
    <property type="evidence" value="ECO:0007669"/>
    <property type="project" value="InterPro"/>
</dbReference>
<dbReference type="EMBL" id="CAJVPV010001183">
    <property type="protein sequence ID" value="CAG8489151.1"/>
    <property type="molecule type" value="Genomic_DNA"/>
</dbReference>
<feature type="domain" description="Peptidase S9 prolyl oligopeptidase catalytic" evidence="1">
    <location>
        <begin position="445"/>
        <end position="591"/>
    </location>
</feature>
<dbReference type="AlphaFoldDB" id="A0A9N8WJB3"/>
<dbReference type="InterPro" id="IPR001375">
    <property type="entry name" value="Peptidase_S9_cat"/>
</dbReference>
<evidence type="ECO:0000313" key="3">
    <source>
        <dbReference type="Proteomes" id="UP000789342"/>
    </source>
</evidence>
<comment type="caution">
    <text evidence="2">The sequence shown here is derived from an EMBL/GenBank/DDBJ whole genome shotgun (WGS) entry which is preliminary data.</text>
</comment>